<proteinExistence type="predicted"/>
<comment type="caution">
    <text evidence="1">The sequence shown here is derived from an EMBL/GenBank/DDBJ whole genome shotgun (WGS) entry which is preliminary data.</text>
</comment>
<evidence type="ECO:0000313" key="1">
    <source>
        <dbReference type="EMBL" id="KRL07970.1"/>
    </source>
</evidence>
<dbReference type="Proteomes" id="UP000051448">
    <property type="component" value="Unassembled WGS sequence"/>
</dbReference>
<organism evidence="1 2">
    <name type="scientific">Liquorilactobacillus hordei DSM 19519</name>
    <dbReference type="NCBI Taxonomy" id="1423759"/>
    <lineage>
        <taxon>Bacteria</taxon>
        <taxon>Bacillati</taxon>
        <taxon>Bacillota</taxon>
        <taxon>Bacilli</taxon>
        <taxon>Lactobacillales</taxon>
        <taxon>Lactobacillaceae</taxon>
        <taxon>Liquorilactobacillus</taxon>
    </lineage>
</organism>
<dbReference type="AlphaFoldDB" id="A0A0R1MS10"/>
<dbReference type="PATRIC" id="fig|1423759.3.peg.1096"/>
<reference evidence="1 2" key="1">
    <citation type="journal article" date="2015" name="Genome Announc.">
        <title>Expanding the biotechnology potential of lactobacilli through comparative genomics of 213 strains and associated genera.</title>
        <authorList>
            <person name="Sun Z."/>
            <person name="Harris H.M."/>
            <person name="McCann A."/>
            <person name="Guo C."/>
            <person name="Argimon S."/>
            <person name="Zhang W."/>
            <person name="Yang X."/>
            <person name="Jeffery I.B."/>
            <person name="Cooney J.C."/>
            <person name="Kagawa T.F."/>
            <person name="Liu W."/>
            <person name="Song Y."/>
            <person name="Salvetti E."/>
            <person name="Wrobel A."/>
            <person name="Rasinkangas P."/>
            <person name="Parkhill J."/>
            <person name="Rea M.C."/>
            <person name="O'Sullivan O."/>
            <person name="Ritari J."/>
            <person name="Douillard F.P."/>
            <person name="Paul Ross R."/>
            <person name="Yang R."/>
            <person name="Briner A.E."/>
            <person name="Felis G.E."/>
            <person name="de Vos W.M."/>
            <person name="Barrangou R."/>
            <person name="Klaenhammer T.R."/>
            <person name="Caufield P.W."/>
            <person name="Cui Y."/>
            <person name="Zhang H."/>
            <person name="O'Toole P.W."/>
        </authorList>
    </citation>
    <scope>NUCLEOTIDE SEQUENCE [LARGE SCALE GENOMIC DNA]</scope>
    <source>
        <strain evidence="1 2">DSM 19519</strain>
    </source>
</reference>
<keyword evidence="2" id="KW-1185">Reference proteome</keyword>
<dbReference type="RefSeq" id="WP_057868754.1">
    <property type="nucleotide sequence ID" value="NZ_CP049301.1"/>
</dbReference>
<dbReference type="STRING" id="1423759.FC92_GL001039"/>
<dbReference type="EMBL" id="AZDX01000003">
    <property type="protein sequence ID" value="KRL07970.1"/>
    <property type="molecule type" value="Genomic_DNA"/>
</dbReference>
<dbReference type="GeneID" id="98309567"/>
<accession>A0A0R1MS10</accession>
<name>A0A0R1MS10_9LACO</name>
<evidence type="ECO:0000313" key="2">
    <source>
        <dbReference type="Proteomes" id="UP000051448"/>
    </source>
</evidence>
<protein>
    <submittedName>
        <fullName evidence="1">Uncharacterized protein</fullName>
    </submittedName>
</protein>
<gene>
    <name evidence="1" type="ORF">FC92_GL001039</name>
</gene>
<sequence length="84" mass="9518">MYTMNKSGANVRTFDFIDTDKLCEEYVKGVISLKELAFQLSIANFTFSKERLDKLKTRAFEATPTEIAAQALIKQGLMYEVNNG</sequence>